<dbReference type="Pfam" id="PF01627">
    <property type="entry name" value="Hpt"/>
    <property type="match status" value="1"/>
</dbReference>
<keyword evidence="5" id="KW-1185">Reference proteome</keyword>
<feature type="domain" description="HPt" evidence="3">
    <location>
        <begin position="30"/>
        <end position="125"/>
    </location>
</feature>
<gene>
    <name evidence="4" type="ORF">RZS28_00790</name>
</gene>
<organism evidence="4 5">
    <name type="scientific">Methylocapsa polymorpha</name>
    <dbReference type="NCBI Taxonomy" id="3080828"/>
    <lineage>
        <taxon>Bacteria</taxon>
        <taxon>Pseudomonadati</taxon>
        <taxon>Pseudomonadota</taxon>
        <taxon>Alphaproteobacteria</taxon>
        <taxon>Hyphomicrobiales</taxon>
        <taxon>Beijerinckiaceae</taxon>
        <taxon>Methylocapsa</taxon>
    </lineage>
</organism>
<dbReference type="InterPro" id="IPR008207">
    <property type="entry name" value="Sig_transdc_His_kin_Hpt_dom"/>
</dbReference>
<evidence type="ECO:0000313" key="5">
    <source>
        <dbReference type="Proteomes" id="UP001626536"/>
    </source>
</evidence>
<evidence type="ECO:0000256" key="1">
    <source>
        <dbReference type="ARBA" id="ARBA00023012"/>
    </source>
</evidence>
<dbReference type="EMBL" id="CP136862">
    <property type="protein sequence ID" value="WOJ89885.1"/>
    <property type="molecule type" value="Genomic_DNA"/>
</dbReference>
<dbReference type="Gene3D" id="1.20.120.160">
    <property type="entry name" value="HPT domain"/>
    <property type="match status" value="1"/>
</dbReference>
<proteinExistence type="predicted"/>
<evidence type="ECO:0000313" key="4">
    <source>
        <dbReference type="EMBL" id="WOJ89885.1"/>
    </source>
</evidence>
<sequence>MNDDRISCEGSEAKHLALDWDYLARQTFGDVGLEFELLCVFRAQAEVVLQRLRGSQPMADREKADFAHLLKGSARAIGAIRVGSACDVYEALLADSGRGADEALKDLAAAVAEAADEINQSLAKRSFEEQTFKEQT</sequence>
<dbReference type="Proteomes" id="UP001626536">
    <property type="component" value="Chromosome"/>
</dbReference>
<reference evidence="4 5" key="1">
    <citation type="submission" date="2023-10" db="EMBL/GenBank/DDBJ databases">
        <title>Novel methanotroph of the genus Methylocapsa from a subarctic wetland.</title>
        <authorList>
            <person name="Belova S.E."/>
            <person name="Oshkin I.Y."/>
            <person name="Miroshnikov K."/>
            <person name="Dedysh S.N."/>
        </authorList>
    </citation>
    <scope>NUCLEOTIDE SEQUENCE [LARGE SCALE GENOMIC DNA]</scope>
    <source>
        <strain evidence="4 5">RX1</strain>
    </source>
</reference>
<name>A0ABZ0HSU2_9HYPH</name>
<feature type="modified residue" description="Phosphohistidine" evidence="2">
    <location>
        <position position="68"/>
    </location>
</feature>
<protein>
    <submittedName>
        <fullName evidence="4">Hpt domain-containing protein</fullName>
    </submittedName>
</protein>
<accession>A0ABZ0HSU2</accession>
<evidence type="ECO:0000256" key="2">
    <source>
        <dbReference type="PROSITE-ProRule" id="PRU00110"/>
    </source>
</evidence>
<keyword evidence="2" id="KW-0597">Phosphoprotein</keyword>
<dbReference type="SUPFAM" id="SSF47226">
    <property type="entry name" value="Histidine-containing phosphotransfer domain, HPT domain"/>
    <property type="match status" value="1"/>
</dbReference>
<dbReference type="RefSeq" id="WP_407339331.1">
    <property type="nucleotide sequence ID" value="NZ_CP136862.1"/>
</dbReference>
<evidence type="ECO:0000259" key="3">
    <source>
        <dbReference type="PROSITE" id="PS50894"/>
    </source>
</evidence>
<keyword evidence="1" id="KW-0902">Two-component regulatory system</keyword>
<dbReference type="PROSITE" id="PS50894">
    <property type="entry name" value="HPT"/>
    <property type="match status" value="1"/>
</dbReference>
<dbReference type="InterPro" id="IPR036641">
    <property type="entry name" value="HPT_dom_sf"/>
</dbReference>